<proteinExistence type="predicted"/>
<reference evidence="8" key="1">
    <citation type="submission" date="2014-12" db="EMBL/GenBank/DDBJ databases">
        <authorList>
            <person name="Salcher M.M."/>
        </authorList>
    </citation>
    <scope>NUCLEOTIDE SEQUENCE [LARGE SCALE GENOMIC DNA]</scope>
    <source>
        <strain evidence="8">MMS-10A-171</strain>
    </source>
</reference>
<dbReference type="Pfam" id="PF00589">
    <property type="entry name" value="Phage_integrase"/>
    <property type="match status" value="1"/>
</dbReference>
<accession>A0A0B7IUK5</accession>
<name>A0A0B7IUK5_9PROT</name>
<evidence type="ECO:0000313" key="7">
    <source>
        <dbReference type="EMBL" id="CEN55990.1"/>
    </source>
</evidence>
<gene>
    <name evidence="7" type="ORF">BN1209_0947</name>
</gene>
<protein>
    <submittedName>
        <fullName evidence="7">Integrase family protein</fullName>
    </submittedName>
</protein>
<feature type="domain" description="Core-binding (CB)" evidence="6">
    <location>
        <begin position="4"/>
        <end position="87"/>
    </location>
</feature>
<feature type="domain" description="Tyr recombinase" evidence="5">
    <location>
        <begin position="113"/>
        <end position="300"/>
    </location>
</feature>
<dbReference type="InterPro" id="IPR011010">
    <property type="entry name" value="DNA_brk_join_enz"/>
</dbReference>
<dbReference type="STRING" id="1581680.BN1209_0947"/>
<dbReference type="CDD" id="cd00799">
    <property type="entry name" value="INT_Cre_C"/>
    <property type="match status" value="1"/>
</dbReference>
<dbReference type="InterPro" id="IPR044068">
    <property type="entry name" value="CB"/>
</dbReference>
<dbReference type="SUPFAM" id="SSF56349">
    <property type="entry name" value="DNA breaking-rejoining enzymes"/>
    <property type="match status" value="1"/>
</dbReference>
<evidence type="ECO:0000256" key="4">
    <source>
        <dbReference type="PROSITE-ProRule" id="PRU01248"/>
    </source>
</evidence>
<dbReference type="GO" id="GO:0006310">
    <property type="term" value="P:DNA recombination"/>
    <property type="evidence" value="ECO:0007669"/>
    <property type="project" value="UniProtKB-KW"/>
</dbReference>
<dbReference type="PANTHER" id="PTHR34605">
    <property type="entry name" value="PHAGE_INTEGRASE DOMAIN-CONTAINING PROTEIN"/>
    <property type="match status" value="1"/>
</dbReference>
<dbReference type="GO" id="GO:0003677">
    <property type="term" value="F:DNA binding"/>
    <property type="evidence" value="ECO:0007669"/>
    <property type="project" value="UniProtKB-UniRule"/>
</dbReference>
<evidence type="ECO:0000256" key="3">
    <source>
        <dbReference type="ARBA" id="ARBA00023172"/>
    </source>
</evidence>
<dbReference type="Gene3D" id="1.10.443.10">
    <property type="entry name" value="Intergrase catalytic core"/>
    <property type="match status" value="1"/>
</dbReference>
<dbReference type="InterPro" id="IPR004107">
    <property type="entry name" value="Integrase_SAM-like_N"/>
</dbReference>
<sequence>MANHTSNEILKETIKRIDGAYAPATIRAYKSNFERFIEFCEQEKIVALPANQETVARYIRDLSNGKLKSASIRIAVASISAIHRLNEHSDPTSHPNVKIEVRRMHRNLGRESKQALGINAELLRKMLSTTDNSLWGLRDKALLLTAYDSMCRRSELVSLQIDDAIIDKENKTFKIKLRRSKTDQDGIGRWLHLSDMTQQSLLVWIDTSNIATGKLFRGIKRGQIISDDLSSAQVNRIYKSIVARSCVDGSLVKHISGHSMRVGAAQDLLVSGASLPMIMQRGRWSKVDTVMRYIENVSYS</sequence>
<dbReference type="SUPFAM" id="SSF47823">
    <property type="entry name" value="lambda integrase-like, N-terminal domain"/>
    <property type="match status" value="1"/>
</dbReference>
<dbReference type="PROSITE" id="PS51898">
    <property type="entry name" value="TYR_RECOMBINASE"/>
    <property type="match status" value="1"/>
</dbReference>
<dbReference type="KEGG" id="mbac:BN1209_0947"/>
<dbReference type="AlphaFoldDB" id="A0A0B7IUK5"/>
<dbReference type="PANTHER" id="PTHR34605:SF4">
    <property type="entry name" value="DNA ADENINE METHYLTRANSFERASE"/>
    <property type="match status" value="1"/>
</dbReference>
<dbReference type="HOGENOM" id="CLU_047407_0_1_4"/>
<evidence type="ECO:0000256" key="1">
    <source>
        <dbReference type="ARBA" id="ARBA00022908"/>
    </source>
</evidence>
<dbReference type="Pfam" id="PF02899">
    <property type="entry name" value="Phage_int_SAM_1"/>
    <property type="match status" value="1"/>
</dbReference>
<dbReference type="Proteomes" id="UP000056322">
    <property type="component" value="Chromosome 1"/>
</dbReference>
<keyword evidence="3" id="KW-0233">DNA recombination</keyword>
<keyword evidence="8" id="KW-1185">Reference proteome</keyword>
<dbReference type="InterPro" id="IPR010998">
    <property type="entry name" value="Integrase_recombinase_N"/>
</dbReference>
<dbReference type="InterPro" id="IPR002104">
    <property type="entry name" value="Integrase_catalytic"/>
</dbReference>
<dbReference type="PROSITE" id="PS51900">
    <property type="entry name" value="CB"/>
    <property type="match status" value="1"/>
</dbReference>
<evidence type="ECO:0000259" key="6">
    <source>
        <dbReference type="PROSITE" id="PS51900"/>
    </source>
</evidence>
<dbReference type="InterPro" id="IPR013762">
    <property type="entry name" value="Integrase-like_cat_sf"/>
</dbReference>
<dbReference type="RefSeq" id="WP_052661092.1">
    <property type="nucleotide sequence ID" value="NZ_LN794158.1"/>
</dbReference>
<keyword evidence="2 4" id="KW-0238">DNA-binding</keyword>
<dbReference type="Gene3D" id="1.10.150.130">
    <property type="match status" value="1"/>
</dbReference>
<dbReference type="GO" id="GO:0015074">
    <property type="term" value="P:DNA integration"/>
    <property type="evidence" value="ECO:0007669"/>
    <property type="project" value="UniProtKB-KW"/>
</dbReference>
<evidence type="ECO:0000256" key="2">
    <source>
        <dbReference type="ARBA" id="ARBA00023125"/>
    </source>
</evidence>
<dbReference type="InterPro" id="IPR052925">
    <property type="entry name" value="Phage_Integrase-like_Recomb"/>
</dbReference>
<organism evidence="7 8">
    <name type="scientific">Candidatus Methylopumilus turicensis</name>
    <dbReference type="NCBI Taxonomy" id="1581680"/>
    <lineage>
        <taxon>Bacteria</taxon>
        <taxon>Pseudomonadati</taxon>
        <taxon>Pseudomonadota</taxon>
        <taxon>Betaproteobacteria</taxon>
        <taxon>Nitrosomonadales</taxon>
        <taxon>Methylophilaceae</taxon>
        <taxon>Candidatus Methylopumilus</taxon>
    </lineage>
</organism>
<dbReference type="OrthoDB" id="8630841at2"/>
<dbReference type="EMBL" id="LN794158">
    <property type="protein sequence ID" value="CEN55990.1"/>
    <property type="molecule type" value="Genomic_DNA"/>
</dbReference>
<evidence type="ECO:0000259" key="5">
    <source>
        <dbReference type="PROSITE" id="PS51898"/>
    </source>
</evidence>
<evidence type="ECO:0000313" key="8">
    <source>
        <dbReference type="Proteomes" id="UP000056322"/>
    </source>
</evidence>
<keyword evidence="1" id="KW-0229">DNA integration</keyword>